<feature type="binding site" evidence="2">
    <location>
        <position position="46"/>
    </location>
    <ligand>
        <name>Mg(2+)</name>
        <dbReference type="ChEBI" id="CHEBI:18420"/>
        <label>2</label>
    </ligand>
</feature>
<dbReference type="InterPro" id="IPR006283">
    <property type="entry name" value="ThiL-like"/>
</dbReference>
<dbReference type="Pfam" id="PF00586">
    <property type="entry name" value="AIRS"/>
    <property type="match status" value="1"/>
</dbReference>
<feature type="binding site" evidence="2">
    <location>
        <position position="209"/>
    </location>
    <ligand>
        <name>Mg(2+)</name>
        <dbReference type="ChEBI" id="CHEBI:18420"/>
        <label>3</label>
    </ligand>
</feature>
<keyword evidence="2" id="KW-0067">ATP-binding</keyword>
<reference evidence="5 6" key="1">
    <citation type="submission" date="2018-07" db="EMBL/GenBank/DDBJ databases">
        <title>Marsedoiliclastica nanhaica gen. nov. sp. nov., a novel marine hydrocarbonoclastic bacterium isolated from an in-situ enriched hydrocarbon-degrading consortium in deep-sea sediment.</title>
        <authorList>
            <person name="Dong C."/>
            <person name="Ma T."/>
            <person name="Liu R."/>
            <person name="Shao Z."/>
        </authorList>
    </citation>
    <scope>NUCLEOTIDE SEQUENCE [LARGE SCALE GENOMIC DNA]</scope>
    <source>
        <strain evidence="6">soil36-7</strain>
    </source>
</reference>
<feature type="binding site" evidence="2">
    <location>
        <position position="46"/>
    </location>
    <ligand>
        <name>Mg(2+)</name>
        <dbReference type="ChEBI" id="CHEBI:18420"/>
        <label>1</label>
    </ligand>
</feature>
<feature type="binding site" evidence="2">
    <location>
        <position position="121"/>
    </location>
    <ligand>
        <name>Mg(2+)</name>
        <dbReference type="ChEBI" id="CHEBI:18420"/>
        <label>1</label>
    </ligand>
</feature>
<sequence length="318" mass="33352">MDEFESIRRYWLPLGEPPCDGLVRGIGDDCSELSIPPGQNLLQSIDTLVSGTHFPADIHPVDLGWRAMAVSASDLAACGAKPWNVLLALTLPTPDQSWLAGFARGLGESSRLYGLPVVGGDTTRGPLTITLQVQGLCPPGQSLTRSGARPGDLICVSGTLGDAGEALRWLGSPGSSAAAVSAVCQRFLRPTPRLSLGMALRQKATACIDVSDGLLADLGHILAASQVGANLDLAALPLSQPLKTLAGTRALELGLTAGDDYELCFTWPERAGNPDQLCRDGIPISVIGVIESQPGVRFSNPPDGWEAPKNLGYQHFTA</sequence>
<dbReference type="SUPFAM" id="SSF55326">
    <property type="entry name" value="PurM N-terminal domain-like"/>
    <property type="match status" value="1"/>
</dbReference>
<name>A0A4P7XDZ4_9ALTE</name>
<feature type="binding site" evidence="2">
    <location>
        <position position="145"/>
    </location>
    <ligand>
        <name>ATP</name>
        <dbReference type="ChEBI" id="CHEBI:30616"/>
    </ligand>
</feature>
<dbReference type="EC" id="2.7.4.16" evidence="2"/>
<feature type="binding site" evidence="2">
    <location>
        <position position="53"/>
    </location>
    <ligand>
        <name>substrate</name>
    </ligand>
</feature>
<feature type="binding site" evidence="2">
    <location>
        <position position="74"/>
    </location>
    <ligand>
        <name>Mg(2+)</name>
        <dbReference type="ChEBI" id="CHEBI:18420"/>
        <label>3</label>
    </ligand>
</feature>
<evidence type="ECO:0000313" key="5">
    <source>
        <dbReference type="EMBL" id="QCF25091.1"/>
    </source>
</evidence>
<organism evidence="5 6">
    <name type="scientific">Hydrocarboniclastica marina</name>
    <dbReference type="NCBI Taxonomy" id="2259620"/>
    <lineage>
        <taxon>Bacteria</taxon>
        <taxon>Pseudomonadati</taxon>
        <taxon>Pseudomonadota</taxon>
        <taxon>Gammaproteobacteria</taxon>
        <taxon>Alteromonadales</taxon>
        <taxon>Alteromonadaceae</taxon>
        <taxon>Hydrocarboniclastica</taxon>
    </lineage>
</organism>
<comment type="catalytic activity">
    <reaction evidence="2">
        <text>thiamine phosphate + ATP = thiamine diphosphate + ADP</text>
        <dbReference type="Rhea" id="RHEA:15913"/>
        <dbReference type="ChEBI" id="CHEBI:30616"/>
        <dbReference type="ChEBI" id="CHEBI:37575"/>
        <dbReference type="ChEBI" id="CHEBI:58937"/>
        <dbReference type="ChEBI" id="CHEBI:456216"/>
        <dbReference type="EC" id="2.7.4.16"/>
    </reaction>
</comment>
<dbReference type="EMBL" id="CP031093">
    <property type="protein sequence ID" value="QCF25091.1"/>
    <property type="molecule type" value="Genomic_DNA"/>
</dbReference>
<evidence type="ECO:0000313" key="6">
    <source>
        <dbReference type="Proteomes" id="UP000298049"/>
    </source>
</evidence>
<protein>
    <recommendedName>
        <fullName evidence="2">Thiamine-monophosphate kinase</fullName>
        <shortName evidence="2">TMP kinase</shortName>
        <shortName evidence="2">Thiamine-phosphate kinase</shortName>
        <ecNumber evidence="2">2.7.4.16</ecNumber>
    </recommendedName>
</protein>
<feature type="binding site" evidence="2">
    <location>
        <position position="313"/>
    </location>
    <ligand>
        <name>substrate</name>
    </ligand>
</feature>
<dbReference type="Gene3D" id="3.30.1330.10">
    <property type="entry name" value="PurM-like, N-terminal domain"/>
    <property type="match status" value="1"/>
</dbReference>
<comment type="function">
    <text evidence="2">Catalyzes the ATP-dependent phosphorylation of thiamine-monophosphate (TMP) to form thiamine-pyrophosphate (TPP), the active form of vitamin B1.</text>
</comment>
<keyword evidence="2" id="KW-0460">Magnesium</keyword>
<dbReference type="GO" id="GO:0009228">
    <property type="term" value="P:thiamine biosynthetic process"/>
    <property type="evidence" value="ECO:0007669"/>
    <property type="project" value="UniProtKB-KW"/>
</dbReference>
<dbReference type="GO" id="GO:0005524">
    <property type="term" value="F:ATP binding"/>
    <property type="evidence" value="ECO:0007669"/>
    <property type="project" value="UniProtKB-UniRule"/>
</dbReference>
<dbReference type="PIRSF" id="PIRSF005303">
    <property type="entry name" value="Thiam_monoph_kin"/>
    <property type="match status" value="1"/>
</dbReference>
<keyword evidence="2 5" id="KW-0418">Kinase</keyword>
<feature type="binding site" evidence="2">
    <location>
        <position position="259"/>
    </location>
    <ligand>
        <name>substrate</name>
    </ligand>
</feature>
<dbReference type="GO" id="GO:0009229">
    <property type="term" value="P:thiamine diphosphate biosynthetic process"/>
    <property type="evidence" value="ECO:0007669"/>
    <property type="project" value="UniProtKB-UniRule"/>
</dbReference>
<dbReference type="InterPro" id="IPR010918">
    <property type="entry name" value="PurM-like_C_dom"/>
</dbReference>
<feature type="binding site" evidence="2">
    <location>
        <position position="74"/>
    </location>
    <ligand>
        <name>Mg(2+)</name>
        <dbReference type="ChEBI" id="CHEBI:18420"/>
        <label>4</label>
    </ligand>
</feature>
<dbReference type="NCBIfam" id="TIGR01379">
    <property type="entry name" value="thiL"/>
    <property type="match status" value="1"/>
</dbReference>
<dbReference type="RefSeq" id="WP_136546972.1">
    <property type="nucleotide sequence ID" value="NZ_CP031093.1"/>
</dbReference>
<dbReference type="InterPro" id="IPR036921">
    <property type="entry name" value="PurM-like_N_sf"/>
</dbReference>
<feature type="binding site" evidence="2">
    <location>
        <position position="212"/>
    </location>
    <ligand>
        <name>Mg(2+)</name>
        <dbReference type="ChEBI" id="CHEBI:18420"/>
        <label>5</label>
    </ligand>
</feature>
<feature type="binding site" evidence="2">
    <location>
        <position position="74"/>
    </location>
    <ligand>
        <name>Mg(2+)</name>
        <dbReference type="ChEBI" id="CHEBI:18420"/>
        <label>2</label>
    </ligand>
</feature>
<dbReference type="CDD" id="cd02194">
    <property type="entry name" value="ThiL"/>
    <property type="match status" value="1"/>
</dbReference>
<dbReference type="Gene3D" id="3.90.650.10">
    <property type="entry name" value="PurM-like C-terminal domain"/>
    <property type="match status" value="1"/>
</dbReference>
<feature type="binding site" evidence="2">
    <location>
        <position position="29"/>
    </location>
    <ligand>
        <name>Mg(2+)</name>
        <dbReference type="ChEBI" id="CHEBI:18420"/>
        <label>4</label>
    </ligand>
</feature>
<feature type="domain" description="PurM-like N-terminal" evidence="3">
    <location>
        <begin position="27"/>
        <end position="136"/>
    </location>
</feature>
<feature type="binding site" evidence="2">
    <location>
        <position position="211"/>
    </location>
    <ligand>
        <name>ATP</name>
        <dbReference type="ChEBI" id="CHEBI:30616"/>
    </ligand>
</feature>
<accession>A0A4P7XDZ4</accession>
<dbReference type="InterPro" id="IPR016188">
    <property type="entry name" value="PurM-like_N"/>
</dbReference>
<feature type="binding site" evidence="2">
    <location>
        <begin position="120"/>
        <end position="121"/>
    </location>
    <ligand>
        <name>ATP</name>
        <dbReference type="ChEBI" id="CHEBI:30616"/>
    </ligand>
</feature>
<evidence type="ECO:0000256" key="1">
    <source>
        <dbReference type="ARBA" id="ARBA00022977"/>
    </source>
</evidence>
<evidence type="ECO:0000259" key="4">
    <source>
        <dbReference type="Pfam" id="PF02769"/>
    </source>
</evidence>
<comment type="miscellaneous">
    <text evidence="2">Reaction mechanism of ThiL seems to utilize a direct, inline transfer of the gamma-phosphate of ATP to TMP rather than a phosphorylated enzyme intermediate.</text>
</comment>
<dbReference type="PANTHER" id="PTHR30270">
    <property type="entry name" value="THIAMINE-MONOPHOSPHATE KINASE"/>
    <property type="match status" value="1"/>
</dbReference>
<keyword evidence="2" id="KW-0479">Metal-binding</keyword>
<feature type="binding site" evidence="2">
    <location>
        <position position="44"/>
    </location>
    <ligand>
        <name>Mg(2+)</name>
        <dbReference type="ChEBI" id="CHEBI:18420"/>
        <label>4</label>
    </ligand>
</feature>
<dbReference type="GO" id="GO:0009030">
    <property type="term" value="F:thiamine-phosphate kinase activity"/>
    <property type="evidence" value="ECO:0007669"/>
    <property type="project" value="UniProtKB-UniRule"/>
</dbReference>
<dbReference type="AlphaFoldDB" id="A0A4P7XDZ4"/>
<keyword evidence="6" id="KW-1185">Reference proteome</keyword>
<dbReference type="HAMAP" id="MF_02128">
    <property type="entry name" value="TMP_kinase"/>
    <property type="match status" value="1"/>
</dbReference>
<comment type="pathway">
    <text evidence="2">Cofactor biosynthesis; thiamine diphosphate biosynthesis; thiamine diphosphate from thiamine phosphate: step 1/1.</text>
</comment>
<dbReference type="KEGG" id="hmi:soil367_03565"/>
<feature type="binding site" evidence="2">
    <location>
        <position position="29"/>
    </location>
    <ligand>
        <name>Mg(2+)</name>
        <dbReference type="ChEBI" id="CHEBI:18420"/>
        <label>3</label>
    </ligand>
</feature>
<proteinExistence type="inferred from homology"/>
<keyword evidence="1 2" id="KW-0784">Thiamine biosynthesis</keyword>
<dbReference type="PANTHER" id="PTHR30270:SF0">
    <property type="entry name" value="THIAMINE-MONOPHOSPHATE KINASE"/>
    <property type="match status" value="1"/>
</dbReference>
<dbReference type="SUPFAM" id="SSF56042">
    <property type="entry name" value="PurM C-terminal domain-like"/>
    <property type="match status" value="1"/>
</dbReference>
<dbReference type="OrthoDB" id="9802811at2"/>
<dbReference type="InterPro" id="IPR036676">
    <property type="entry name" value="PurM-like_C_sf"/>
</dbReference>
<dbReference type="Pfam" id="PF02769">
    <property type="entry name" value="AIRS_C"/>
    <property type="match status" value="1"/>
</dbReference>
<feature type="domain" description="PurM-like C-terminal" evidence="4">
    <location>
        <begin position="149"/>
        <end position="297"/>
    </location>
</feature>
<comment type="similarity">
    <text evidence="2">Belongs to the thiamine-monophosphate kinase family.</text>
</comment>
<gene>
    <name evidence="2 5" type="primary">thiL</name>
    <name evidence="5" type="ORF">soil367_03565</name>
</gene>
<evidence type="ECO:0000256" key="2">
    <source>
        <dbReference type="HAMAP-Rule" id="MF_02128"/>
    </source>
</evidence>
<keyword evidence="2" id="KW-0547">Nucleotide-binding</keyword>
<dbReference type="UniPathway" id="UPA00060">
    <property type="reaction ID" value="UER00142"/>
</dbReference>
<evidence type="ECO:0000259" key="3">
    <source>
        <dbReference type="Pfam" id="PF00586"/>
    </source>
</evidence>
<dbReference type="Proteomes" id="UP000298049">
    <property type="component" value="Chromosome"/>
</dbReference>
<comment type="caution">
    <text evidence="2">Lacks conserved residue(s) required for the propagation of feature annotation.</text>
</comment>
<keyword evidence="2 5" id="KW-0808">Transferase</keyword>
<dbReference type="GO" id="GO:0000287">
    <property type="term" value="F:magnesium ion binding"/>
    <property type="evidence" value="ECO:0007669"/>
    <property type="project" value="UniProtKB-UniRule"/>
</dbReference>